<dbReference type="GO" id="GO:0006777">
    <property type="term" value="P:Mo-molybdopterin cofactor biosynthetic process"/>
    <property type="evidence" value="ECO:0007669"/>
    <property type="project" value="InterPro"/>
</dbReference>
<keyword evidence="1" id="KW-0547">Nucleotide-binding</keyword>
<name>A0A0G3G4T5_9GAMM</name>
<dbReference type="AlphaFoldDB" id="A0A0G3G4T5"/>
<dbReference type="InterPro" id="IPR044672">
    <property type="entry name" value="MOCS2A"/>
</dbReference>
<dbReference type="PATRIC" id="fig|106634.4.peg.31"/>
<dbReference type="CDD" id="cd00754">
    <property type="entry name" value="Ubl_MoaD"/>
    <property type="match status" value="1"/>
</dbReference>
<dbReference type="Pfam" id="PF02597">
    <property type="entry name" value="ThiS"/>
    <property type="match status" value="1"/>
</dbReference>
<dbReference type="RefSeq" id="WP_018144868.1">
    <property type="nucleotide sequence ID" value="NZ_CP011367.1"/>
</dbReference>
<dbReference type="InterPro" id="IPR003749">
    <property type="entry name" value="ThiS/MoaD-like"/>
</dbReference>
<reference evidence="4 5" key="1">
    <citation type="submission" date="2015-04" db="EMBL/GenBank/DDBJ databases">
        <title>Complete Sequence for the Genome of the Thioalkalivibrio versutus D301.</title>
        <authorList>
            <person name="Mu T."/>
            <person name="Zhou J."/>
            <person name="Xu X."/>
        </authorList>
    </citation>
    <scope>NUCLEOTIDE SEQUENCE [LARGE SCALE GENOMIC DNA]</scope>
    <source>
        <strain evidence="4 5">D301</strain>
    </source>
</reference>
<dbReference type="PANTHER" id="PTHR33359:SF1">
    <property type="entry name" value="MOLYBDOPTERIN SYNTHASE SULFUR CARRIER SUBUNIT"/>
    <property type="match status" value="1"/>
</dbReference>
<dbReference type="Proteomes" id="UP000064201">
    <property type="component" value="Chromosome"/>
</dbReference>
<dbReference type="SUPFAM" id="SSF54285">
    <property type="entry name" value="MoaD/ThiS"/>
    <property type="match status" value="1"/>
</dbReference>
<evidence type="ECO:0000256" key="1">
    <source>
        <dbReference type="ARBA" id="ARBA00022741"/>
    </source>
</evidence>
<dbReference type="GO" id="GO:0000166">
    <property type="term" value="F:nucleotide binding"/>
    <property type="evidence" value="ECO:0007669"/>
    <property type="project" value="UniProtKB-KW"/>
</dbReference>
<sequence>MTVSVHYFARLREELGRQGEEVALPGEGLTVGELWRHLHQDAPPERLMAAVNQEQASLETPVRDGDEVAYFPPVTGG</sequence>
<evidence type="ECO:0000313" key="4">
    <source>
        <dbReference type="EMBL" id="AKJ93871.1"/>
    </source>
</evidence>
<evidence type="ECO:0000256" key="3">
    <source>
        <dbReference type="ARBA" id="ARBA00024247"/>
    </source>
</evidence>
<proteinExistence type="inferred from homology"/>
<protein>
    <recommendedName>
        <fullName evidence="3">Molybdopterin synthase sulfur carrier subunit</fullName>
    </recommendedName>
</protein>
<keyword evidence="5" id="KW-1185">Reference proteome</keyword>
<dbReference type="STRING" id="106634.TVD_00160"/>
<comment type="similarity">
    <text evidence="2">Belongs to the MoaD family.</text>
</comment>
<dbReference type="PANTHER" id="PTHR33359">
    <property type="entry name" value="MOLYBDOPTERIN SYNTHASE SULFUR CARRIER SUBUNIT"/>
    <property type="match status" value="1"/>
</dbReference>
<dbReference type="Gene3D" id="3.10.20.30">
    <property type="match status" value="1"/>
</dbReference>
<accession>A0A0G3G4T5</accession>
<dbReference type="KEGG" id="tvr:TVD_00160"/>
<dbReference type="OrthoDB" id="9801945at2"/>
<organism evidence="4 5">
    <name type="scientific">Thioalkalivibrio versutus</name>
    <dbReference type="NCBI Taxonomy" id="106634"/>
    <lineage>
        <taxon>Bacteria</taxon>
        <taxon>Pseudomonadati</taxon>
        <taxon>Pseudomonadota</taxon>
        <taxon>Gammaproteobacteria</taxon>
        <taxon>Chromatiales</taxon>
        <taxon>Ectothiorhodospiraceae</taxon>
        <taxon>Thioalkalivibrio</taxon>
    </lineage>
</organism>
<dbReference type="EMBL" id="CP011367">
    <property type="protein sequence ID" value="AKJ93871.1"/>
    <property type="molecule type" value="Genomic_DNA"/>
</dbReference>
<evidence type="ECO:0000256" key="2">
    <source>
        <dbReference type="ARBA" id="ARBA00024200"/>
    </source>
</evidence>
<gene>
    <name evidence="4" type="ORF">TVD_00160</name>
</gene>
<evidence type="ECO:0000313" key="5">
    <source>
        <dbReference type="Proteomes" id="UP000064201"/>
    </source>
</evidence>
<dbReference type="GO" id="GO:1990133">
    <property type="term" value="C:molybdopterin adenylyltransferase complex"/>
    <property type="evidence" value="ECO:0007669"/>
    <property type="project" value="TreeGrafter"/>
</dbReference>
<dbReference type="InterPro" id="IPR016155">
    <property type="entry name" value="Mopterin_synth/thiamin_S_b"/>
</dbReference>
<dbReference type="NCBIfam" id="TIGR01682">
    <property type="entry name" value="moaD"/>
    <property type="match status" value="1"/>
</dbReference>
<dbReference type="InterPro" id="IPR012675">
    <property type="entry name" value="Beta-grasp_dom_sf"/>
</dbReference>